<evidence type="ECO:0000256" key="2">
    <source>
        <dbReference type="ARBA" id="ARBA00004498"/>
    </source>
</evidence>
<feature type="region of interest" description="Disordered" evidence="22">
    <location>
        <begin position="383"/>
        <end position="429"/>
    </location>
</feature>
<dbReference type="GO" id="GO:0008285">
    <property type="term" value="P:negative regulation of cell population proliferation"/>
    <property type="evidence" value="ECO:0007669"/>
    <property type="project" value="TreeGrafter"/>
</dbReference>
<dbReference type="InterPro" id="IPR017878">
    <property type="entry name" value="TB_dom"/>
</dbReference>
<evidence type="ECO:0000313" key="26">
    <source>
        <dbReference type="Proteomes" id="UP001142489"/>
    </source>
</evidence>
<reference evidence="25" key="1">
    <citation type="journal article" date="2023" name="DNA Res.">
        <title>Chromosome-level genome assembly of Phrynocephalus forsythii using third-generation DNA sequencing and Hi-C analysis.</title>
        <authorList>
            <person name="Qi Y."/>
            <person name="Zhao W."/>
            <person name="Zhao Y."/>
            <person name="Niu C."/>
            <person name="Cao S."/>
            <person name="Zhang Y."/>
        </authorList>
    </citation>
    <scope>NUCLEOTIDE SEQUENCE</scope>
    <source>
        <tissue evidence="25">Muscle</tissue>
    </source>
</reference>
<feature type="region of interest" description="Disordered" evidence="22">
    <location>
        <begin position="1672"/>
        <end position="1749"/>
    </location>
</feature>
<feature type="domain" description="EGF-like" evidence="23">
    <location>
        <begin position="986"/>
        <end position="1026"/>
    </location>
</feature>
<dbReference type="InterPro" id="IPR013032">
    <property type="entry name" value="EGF-like_CS"/>
</dbReference>
<accession>A0A9Q0XA15</accession>
<evidence type="ECO:0000256" key="8">
    <source>
        <dbReference type="ARBA" id="ARBA00022553"/>
    </source>
</evidence>
<evidence type="ECO:0000259" key="23">
    <source>
        <dbReference type="PROSITE" id="PS50026"/>
    </source>
</evidence>
<feature type="domain" description="EGF-like" evidence="23">
    <location>
        <begin position="255"/>
        <end position="295"/>
    </location>
</feature>
<feature type="region of interest" description="Disordered" evidence="22">
    <location>
        <begin position="149"/>
        <end position="184"/>
    </location>
</feature>
<dbReference type="InterPro" id="IPR018097">
    <property type="entry name" value="EGF_Ca-bd_CS"/>
</dbReference>
<dbReference type="SUPFAM" id="SSF57581">
    <property type="entry name" value="TB module/8-cys domain"/>
    <property type="match status" value="4"/>
</dbReference>
<protein>
    <recommendedName>
        <fullName evidence="3">Menin</fullName>
    </recommendedName>
</protein>
<dbReference type="GO" id="GO:0006325">
    <property type="term" value="P:chromatin organization"/>
    <property type="evidence" value="ECO:0007669"/>
    <property type="project" value="UniProtKB-KW"/>
</dbReference>
<dbReference type="FunFam" id="2.10.25.10:FF:000160">
    <property type="entry name" value="latent-transforming growth factor beta-binding protein 4 isoform X2"/>
    <property type="match status" value="1"/>
</dbReference>
<dbReference type="PROSITE" id="PS51364">
    <property type="entry name" value="TB"/>
    <property type="match status" value="4"/>
</dbReference>
<dbReference type="FunFam" id="2.10.25.10:FF:000014">
    <property type="entry name" value="Latent-transforming growth factor beta-binding protein 3"/>
    <property type="match status" value="1"/>
</dbReference>
<keyword evidence="11" id="KW-0156">Chromatin regulator</keyword>
<feature type="disulfide bond" evidence="21">
    <location>
        <begin position="42"/>
        <end position="51"/>
    </location>
</feature>
<dbReference type="PROSITE" id="PS01186">
    <property type="entry name" value="EGF_2"/>
    <property type="match status" value="5"/>
</dbReference>
<dbReference type="GO" id="GO:0035097">
    <property type="term" value="C:histone methyltransferase complex"/>
    <property type="evidence" value="ECO:0007669"/>
    <property type="project" value="TreeGrafter"/>
</dbReference>
<evidence type="ECO:0000259" key="24">
    <source>
        <dbReference type="PROSITE" id="PS51364"/>
    </source>
</evidence>
<dbReference type="CDD" id="cd00054">
    <property type="entry name" value="EGF_CA"/>
    <property type="match status" value="10"/>
</dbReference>
<dbReference type="FunFam" id="2.10.25.10:FF:000056">
    <property type="entry name" value="Latent-transforming growth factor beta-binding protein 3 isoform 2"/>
    <property type="match status" value="1"/>
</dbReference>
<dbReference type="Pfam" id="PF05053">
    <property type="entry name" value="Menin"/>
    <property type="match status" value="2"/>
</dbReference>
<evidence type="ECO:0000313" key="25">
    <source>
        <dbReference type="EMBL" id="KAJ7307493.1"/>
    </source>
</evidence>
<dbReference type="GO" id="GO:0006357">
    <property type="term" value="P:regulation of transcription by RNA polymerase II"/>
    <property type="evidence" value="ECO:0007669"/>
    <property type="project" value="TreeGrafter"/>
</dbReference>
<dbReference type="FunFam" id="2.10.25.10:FF:000096">
    <property type="entry name" value="Putative fibrillin 2"/>
    <property type="match status" value="1"/>
</dbReference>
<feature type="disulfide bond" evidence="21">
    <location>
        <begin position="24"/>
        <end position="34"/>
    </location>
</feature>
<dbReference type="Proteomes" id="UP001142489">
    <property type="component" value="Unassembled WGS sequence"/>
</dbReference>
<keyword evidence="12" id="KW-0805">Transcription regulation</keyword>
<dbReference type="PROSITE" id="PS00010">
    <property type="entry name" value="ASX_HYDROXYL"/>
    <property type="match status" value="10"/>
</dbReference>
<evidence type="ECO:0000256" key="6">
    <source>
        <dbReference type="ARBA" id="ARBA00022530"/>
    </source>
</evidence>
<dbReference type="FunFam" id="3.90.290.10:FF:000002">
    <property type="entry name" value="Latent-transforming growth factor beta-binding protein 3 isoform 1"/>
    <property type="match status" value="1"/>
</dbReference>
<feature type="domain" description="TB" evidence="24">
    <location>
        <begin position="303"/>
        <end position="355"/>
    </location>
</feature>
<comment type="similarity">
    <text evidence="19">Belongs to the LTBP family.</text>
</comment>
<dbReference type="PROSITE" id="PS01187">
    <property type="entry name" value="EGF_CA"/>
    <property type="match status" value="5"/>
</dbReference>
<feature type="domain" description="EGF-like" evidence="23">
    <location>
        <begin position="567"/>
        <end position="609"/>
    </location>
</feature>
<keyword evidence="8" id="KW-0597">Phosphoprotein</keyword>
<evidence type="ECO:0000256" key="11">
    <source>
        <dbReference type="ARBA" id="ARBA00022853"/>
    </source>
</evidence>
<evidence type="ECO:0000256" key="5">
    <source>
        <dbReference type="ARBA" id="ARBA00022525"/>
    </source>
</evidence>
<keyword evidence="10" id="KW-0677">Repeat</keyword>
<evidence type="ECO:0000256" key="4">
    <source>
        <dbReference type="ARBA" id="ARBA00022491"/>
    </source>
</evidence>
<dbReference type="InterPro" id="IPR007747">
    <property type="entry name" value="Menin"/>
</dbReference>
<dbReference type="InterPro" id="IPR000152">
    <property type="entry name" value="EGF-type_Asp/Asn_hydroxyl_site"/>
</dbReference>
<dbReference type="InterPro" id="IPR000742">
    <property type="entry name" value="EGF"/>
</dbReference>
<evidence type="ECO:0000256" key="19">
    <source>
        <dbReference type="ARBA" id="ARBA00038081"/>
    </source>
</evidence>
<dbReference type="Gene3D" id="2.10.25.10">
    <property type="entry name" value="Laminin"/>
    <property type="match status" value="14"/>
</dbReference>
<feature type="compositionally biased region" description="Low complexity" evidence="22">
    <location>
        <begin position="390"/>
        <end position="402"/>
    </location>
</feature>
<dbReference type="CDD" id="cd14456">
    <property type="entry name" value="Menin"/>
    <property type="match status" value="1"/>
</dbReference>
<dbReference type="GO" id="GO:0003682">
    <property type="term" value="F:chromatin binding"/>
    <property type="evidence" value="ECO:0007669"/>
    <property type="project" value="TreeGrafter"/>
</dbReference>
<evidence type="ECO:0000256" key="18">
    <source>
        <dbReference type="ARBA" id="ARBA00023242"/>
    </source>
</evidence>
<dbReference type="InterPro" id="IPR036773">
    <property type="entry name" value="TB_dom_sf"/>
</dbReference>
<dbReference type="Pfam" id="PF00683">
    <property type="entry name" value="TB"/>
    <property type="match status" value="4"/>
</dbReference>
<dbReference type="SUPFAM" id="SSF57184">
    <property type="entry name" value="Growth factor receptor domain"/>
    <property type="match status" value="4"/>
</dbReference>
<keyword evidence="14 21" id="KW-1015">Disulfide bond</keyword>
<dbReference type="FunFam" id="2.10.25.10:FF:000068">
    <property type="entry name" value="Latent transforming growth factor beta binding protein 3"/>
    <property type="match status" value="2"/>
</dbReference>
<evidence type="ECO:0000256" key="12">
    <source>
        <dbReference type="ARBA" id="ARBA00023015"/>
    </source>
</evidence>
<feature type="domain" description="TB" evidence="24">
    <location>
        <begin position="821"/>
        <end position="875"/>
    </location>
</feature>
<evidence type="ECO:0000256" key="15">
    <source>
        <dbReference type="ARBA" id="ARBA00023163"/>
    </source>
</evidence>
<evidence type="ECO:0000256" key="7">
    <source>
        <dbReference type="ARBA" id="ARBA00022536"/>
    </source>
</evidence>
<evidence type="ECO:0000256" key="22">
    <source>
        <dbReference type="SAM" id="MobiDB-lite"/>
    </source>
</evidence>
<evidence type="ECO:0000256" key="1">
    <source>
        <dbReference type="ARBA" id="ARBA00004123"/>
    </source>
</evidence>
<feature type="domain" description="TB" evidence="24">
    <location>
        <begin position="1040"/>
        <end position="1086"/>
    </location>
</feature>
<feature type="domain" description="EGF-like" evidence="23">
    <location>
        <begin position="773"/>
        <end position="814"/>
    </location>
</feature>
<keyword evidence="5" id="KW-0964">Secreted</keyword>
<evidence type="ECO:0000256" key="9">
    <source>
        <dbReference type="ARBA" id="ARBA00022729"/>
    </source>
</evidence>
<dbReference type="GO" id="GO:0000976">
    <property type="term" value="F:transcription cis-regulatory region binding"/>
    <property type="evidence" value="ECO:0007669"/>
    <property type="project" value="TreeGrafter"/>
</dbReference>
<keyword evidence="13" id="KW-0238">DNA-binding</keyword>
<dbReference type="FunFam" id="2.10.25.10:FF:000077">
    <property type="entry name" value="Latent-transforming growth factor beta-binding protein 3 isoform 1"/>
    <property type="match status" value="1"/>
</dbReference>
<dbReference type="PANTHER" id="PTHR12693:SF3">
    <property type="entry name" value="MENIN"/>
    <property type="match status" value="1"/>
</dbReference>
<comment type="subcellular location">
    <subcellularLocation>
        <location evidence="1">Nucleus</location>
    </subcellularLocation>
    <subcellularLocation>
        <location evidence="2">Secreted</location>
        <location evidence="2">Extracellular space</location>
        <location evidence="2">Extracellular matrix</location>
    </subcellularLocation>
</comment>
<dbReference type="InterPro" id="IPR009030">
    <property type="entry name" value="Growth_fac_rcpt_cys_sf"/>
</dbReference>
<evidence type="ECO:0000256" key="14">
    <source>
        <dbReference type="ARBA" id="ARBA00023157"/>
    </source>
</evidence>
<dbReference type="GO" id="GO:0045786">
    <property type="term" value="P:negative regulation of cell cycle"/>
    <property type="evidence" value="ECO:0007669"/>
    <property type="project" value="TreeGrafter"/>
</dbReference>
<comment type="caution">
    <text evidence="21">Lacks conserved residue(s) required for the propagation of feature annotation.</text>
</comment>
<dbReference type="SMART" id="SM00179">
    <property type="entry name" value="EGF_CA"/>
    <property type="match status" value="12"/>
</dbReference>
<dbReference type="PROSITE" id="PS50026">
    <property type="entry name" value="EGF_3"/>
    <property type="match status" value="8"/>
</dbReference>
<keyword evidence="7 21" id="KW-0245">EGF-like domain</keyword>
<dbReference type="FunFam" id="2.10.25.10:FF:000349">
    <property type="entry name" value="Latent transforming growth factor beta binding protein 3"/>
    <property type="match status" value="1"/>
</dbReference>
<dbReference type="PROSITE" id="PS00022">
    <property type="entry name" value="EGF_1"/>
    <property type="match status" value="1"/>
</dbReference>
<evidence type="ECO:0000256" key="13">
    <source>
        <dbReference type="ARBA" id="ARBA00023125"/>
    </source>
</evidence>
<evidence type="ECO:0000256" key="16">
    <source>
        <dbReference type="ARBA" id="ARBA00023180"/>
    </source>
</evidence>
<proteinExistence type="inferred from homology"/>
<dbReference type="SUPFAM" id="SSF57196">
    <property type="entry name" value="EGF/Laminin"/>
    <property type="match status" value="4"/>
</dbReference>
<sequence>MTLIGENGHSMDTLTGSGFRVVVCPLPCMNGGQCTSGNHCLCPPEFTGRFCQVPVGRQGQGQQARLPGEGLPLETGSSKHAIYAVQLISDSHGDPSSGPGSKGTVSHSTFVVPLGPGQHSSEVQVHQPLVNVRVHHPPDASVQVHRIDSLSSEGGGPGGQQHLIQHPAPKPAFTRPPTQKPLGRCFQETMPKQSCGSSPLPGLTKQEDCCGSVGTAWGQSKCHKCPHLQYSGVQKTAGSDCPQGYKRLNSTHCQDINECAMQGVCQGGECLNTQGSFRCACKPGHVLGPSRTHCVPEKSGEKSLCFRLVSPEHQCQHPLPTKLTRQTCCCSVGKAWGARCERCPADGTASFREICPAGKGYHILTSHQTLTIQGESEFTLQIHPDGSPDLQQQQQQQQQQLQPLELPTRPPALGSDSQEREATTPPMLPSFVTTSEEQLVFYVNTPTLRHRYPAILAKPTVAVVVKYPEDDQRVSAIEMAPTQVTETDICRLNRNFCGPGECVLGSSGVTCYCYQGYRRHPQLKYCIDVNECESDPCGTGKGVCMNTGGLVQLPLQPRLSAESPQGNIDECAKPNVCGDGGSCINFPGHYKCECHAGYRLKPSRQPLCEDIDECLDPTTCPDGRCENRPGTYKCTPCQPGFRGQNGVCYDIDECSEDAVCKHGWCENVAGSFRCTCGDGFVPAPDSRSCADVNECENGSLCTHGVCVNTLGSFKCQCPAGFQAVKEDSPRCEDVNECDFPAACVGGECVNTVGSYQCLCQPGYQLEGGHKCQDIDECAKDPDLCPHGACENTDGSFVCACDEGFAPSEDRKSCEELPHNKKECYLNFDDTVFCDSVLATNITRQECCCSLGAGWGDHCEIYPCPVLNSIEFHTLCPDGKGFILDDTILNYGIPAHRDIDECALFGAEICKEGKCVNTQPGYECYCKQGFYYDANLLECVDVDECLDESNCANGRCENTRGSFRCACPPSTTYNPAQKKCVAAGEIDVNECQDPSVCKLGHCTNTAGSFTCECHPPLTLDPSGRECQLPETQADRATDRRDVCWHQRGDDGMCSSPFNGHQLSYEECCCRHGKGWGYQCHACPPRGSGLNCQSAPSESNSFWDFSALFTKVHKADADSSEEDSEECRCLNGRCVRTQQGFVCECPLGFQLDATHTRCLDVDECRELNQRGRLCKTEQCVNTSGSYRCTCKPGYVRSRPHGICVPQRQRLGGGSQAMGLKSAQKALFPLRSVSDVVHLFELELRREEPDLVLLSLVLGFVEHFLAVNRVLPTNVPGISFEPAQGPDSLTYFPVADLSIIGALHARFTAQIRGAVDLSLYPRPEGYSSRELVKKVSDVIWNSLSRSYFKDRAHIQSLFSFITGTKLDSSGVAFAVVGACQALGLLDVHLALSEDHAWVVFGKDGEQTAEVTWHGKGNEDRRGQTVNSGVAERSWLYLKGSYLSCTRQMEVAFMVCAINPSIDLHSDSLELLQLQQKLLWVLYDLGHLEKYPMALGNLADLEELEPTPGRPDPLYLYHQGINAAKRYYHNEHIYPYMYLAGYHCRNKNVKEALEAWADSATVIQDYNYCREDEEIYKEFFDVANDVIPNLLKEVASLADAAEEKACGERGEASPSMVGGSALQDPECFAHLLRFYDGICKWEEGSPTPVLHVGWATFLVQSLSRFDGTVRQKVTLVSREADANDDDDQGSEDPREGRRRGPRRESKPEEPPLPKKATERRRPSSGQRADRPLAEKEDGPSGGPSPPPEGPVLTFQSEKMKGMKELLVAAKINSSAIKLQLTAQSQVQLKKQKASAPRDYTLSFLKRPRKSL</sequence>
<feature type="domain" description="EGF-like" evidence="23">
    <location>
        <begin position="691"/>
        <end position="732"/>
    </location>
</feature>
<evidence type="ECO:0000256" key="21">
    <source>
        <dbReference type="PROSITE-ProRule" id="PRU00076"/>
    </source>
</evidence>
<dbReference type="OrthoDB" id="4062651at2759"/>
<keyword evidence="16" id="KW-0325">Glycoprotein</keyword>
<keyword evidence="17" id="KW-0340">Growth factor binding</keyword>
<keyword evidence="4" id="KW-0678">Repressor</keyword>
<dbReference type="GO" id="GO:0005509">
    <property type="term" value="F:calcium ion binding"/>
    <property type="evidence" value="ECO:0007669"/>
    <property type="project" value="InterPro"/>
</dbReference>
<dbReference type="Pfam" id="PF07645">
    <property type="entry name" value="EGF_CA"/>
    <property type="match status" value="11"/>
</dbReference>
<dbReference type="FunFam" id="3.90.290.10:FF:000018">
    <property type="entry name" value="latent-transforming growth factor beta-binding protein 3 isoform X2"/>
    <property type="match status" value="1"/>
</dbReference>
<dbReference type="PANTHER" id="PTHR12693">
    <property type="entry name" value="MENIN"/>
    <property type="match status" value="1"/>
</dbReference>
<gene>
    <name evidence="25" type="ORF">JRQ81_009514</name>
</gene>
<evidence type="ECO:0000256" key="3">
    <source>
        <dbReference type="ARBA" id="ARBA00021162"/>
    </source>
</evidence>
<dbReference type="FunFam" id="3.90.290.10:FF:000001">
    <property type="entry name" value="Latent-transforming growth factor beta-binding protein 3 isoform 1"/>
    <property type="match status" value="1"/>
</dbReference>
<dbReference type="InterPro" id="IPR049883">
    <property type="entry name" value="NOTCH1_EGF-like"/>
</dbReference>
<evidence type="ECO:0000256" key="17">
    <source>
        <dbReference type="ARBA" id="ARBA00023183"/>
    </source>
</evidence>
<keyword evidence="6" id="KW-0272">Extracellular matrix</keyword>
<dbReference type="SMART" id="SM00181">
    <property type="entry name" value="EGF"/>
    <property type="match status" value="14"/>
</dbReference>
<dbReference type="Pfam" id="PF12661">
    <property type="entry name" value="hEGF"/>
    <property type="match status" value="2"/>
</dbReference>
<dbReference type="FunFam" id="2.10.25.10:FF:000115">
    <property type="entry name" value="latent-transforming growth factor beta-binding protein 4 isoform X2"/>
    <property type="match status" value="2"/>
</dbReference>
<name>A0A9Q0XA15_9SAUR</name>
<keyword evidence="15" id="KW-0804">Transcription</keyword>
<dbReference type="GO" id="GO:0000785">
    <property type="term" value="C:chromatin"/>
    <property type="evidence" value="ECO:0007669"/>
    <property type="project" value="TreeGrafter"/>
</dbReference>
<dbReference type="FunFam" id="2.10.25.10:FF:000019">
    <property type="entry name" value="latent-transforming growth factor beta-binding protein 1 isoform X2"/>
    <property type="match status" value="1"/>
</dbReference>
<dbReference type="Gene3D" id="3.90.290.10">
    <property type="entry name" value="TGF-beta binding (TB) domain"/>
    <property type="match status" value="4"/>
</dbReference>
<feature type="domain" description="EGF-like" evidence="23">
    <location>
        <begin position="733"/>
        <end position="772"/>
    </location>
</feature>
<feature type="domain" description="EGF-like" evidence="23">
    <location>
        <begin position="940"/>
        <end position="976"/>
    </location>
</feature>
<keyword evidence="18" id="KW-0539">Nucleus</keyword>
<dbReference type="EMBL" id="JAPFRF010000019">
    <property type="protein sequence ID" value="KAJ7307493.1"/>
    <property type="molecule type" value="Genomic_DNA"/>
</dbReference>
<comment type="function">
    <text evidence="20">Key regulator of transforming growth factor beta (TGFB1, TGFB2 and TGFB3) that controls TGF-beta activation by maintaining it in a latent state during storage in extracellular space. Associates specifically via disulfide bonds with the Latency-associated peptide (LAP), which is the regulatory chain of TGF-beta, and regulates integrin-dependent activation of TGF-beta.</text>
</comment>
<evidence type="ECO:0000256" key="10">
    <source>
        <dbReference type="ARBA" id="ARBA00022737"/>
    </source>
</evidence>
<feature type="compositionally biased region" description="Basic and acidic residues" evidence="22">
    <location>
        <begin position="1698"/>
        <end position="1734"/>
    </location>
</feature>
<comment type="caution">
    <text evidence="25">The sequence shown here is derived from an EMBL/GenBank/DDBJ whole genome shotgun (WGS) entry which is preliminary data.</text>
</comment>
<dbReference type="InterPro" id="IPR001881">
    <property type="entry name" value="EGF-like_Ca-bd_dom"/>
</dbReference>
<dbReference type="GO" id="GO:0019838">
    <property type="term" value="F:growth factor binding"/>
    <property type="evidence" value="ECO:0007669"/>
    <property type="project" value="UniProtKB-KW"/>
</dbReference>
<keyword evidence="26" id="KW-1185">Reference proteome</keyword>
<keyword evidence="9" id="KW-0732">Signal</keyword>
<feature type="domain" description="EGF-like" evidence="23">
    <location>
        <begin position="20"/>
        <end position="52"/>
    </location>
</feature>
<evidence type="ECO:0000256" key="20">
    <source>
        <dbReference type="ARBA" id="ARBA00057882"/>
    </source>
</evidence>
<dbReference type="GO" id="GO:0000403">
    <property type="term" value="F:Y-form DNA binding"/>
    <property type="evidence" value="ECO:0007669"/>
    <property type="project" value="TreeGrafter"/>
</dbReference>
<feature type="domain" description="TB" evidence="24">
    <location>
        <begin position="183"/>
        <end position="226"/>
    </location>
</feature>
<organism evidence="25 26">
    <name type="scientific">Phrynocephalus forsythii</name>
    <dbReference type="NCBI Taxonomy" id="171643"/>
    <lineage>
        <taxon>Eukaryota</taxon>
        <taxon>Metazoa</taxon>
        <taxon>Chordata</taxon>
        <taxon>Craniata</taxon>
        <taxon>Vertebrata</taxon>
        <taxon>Euteleostomi</taxon>
        <taxon>Lepidosauria</taxon>
        <taxon>Squamata</taxon>
        <taxon>Bifurcata</taxon>
        <taxon>Unidentata</taxon>
        <taxon>Episquamata</taxon>
        <taxon>Toxicofera</taxon>
        <taxon>Iguania</taxon>
        <taxon>Acrodonta</taxon>
        <taxon>Agamidae</taxon>
        <taxon>Agaminae</taxon>
        <taxon>Phrynocephalus</taxon>
    </lineage>
</organism>